<dbReference type="OrthoDB" id="9777975at2"/>
<dbReference type="RefSeq" id="WP_109673571.1">
    <property type="nucleotide sequence ID" value="NZ_QGDT01000002.1"/>
</dbReference>
<dbReference type="PANTHER" id="PTHR48081">
    <property type="entry name" value="AB HYDROLASE SUPERFAMILY PROTEIN C4A8.06C"/>
    <property type="match status" value="1"/>
</dbReference>
<dbReference type="GO" id="GO:0004806">
    <property type="term" value="F:triacylglycerol lipase activity"/>
    <property type="evidence" value="ECO:0007669"/>
    <property type="project" value="TreeGrafter"/>
</dbReference>
<dbReference type="EMBL" id="QGDT01000002">
    <property type="protein sequence ID" value="PWJ59501.1"/>
    <property type="molecule type" value="Genomic_DNA"/>
</dbReference>
<dbReference type="GO" id="GO:0006508">
    <property type="term" value="P:proteolysis"/>
    <property type="evidence" value="ECO:0007669"/>
    <property type="project" value="InterPro"/>
</dbReference>
<reference evidence="5 6" key="1">
    <citation type="submission" date="2018-03" db="EMBL/GenBank/DDBJ databases">
        <title>Genomic Encyclopedia of Archaeal and Bacterial Type Strains, Phase II (KMG-II): from individual species to whole genera.</title>
        <authorList>
            <person name="Goeker M."/>
        </authorList>
    </citation>
    <scope>NUCLEOTIDE SEQUENCE [LARGE SCALE GENOMIC DNA]</scope>
    <source>
        <strain evidence="5 6">DSM 100346</strain>
    </source>
</reference>
<keyword evidence="2" id="KW-0378">Hydrolase</keyword>
<dbReference type="Pfam" id="PF20434">
    <property type="entry name" value="BD-FAE"/>
    <property type="match status" value="1"/>
</dbReference>
<dbReference type="Gene3D" id="3.40.50.1820">
    <property type="entry name" value="alpha/beta hydrolase"/>
    <property type="match status" value="1"/>
</dbReference>
<evidence type="ECO:0000313" key="5">
    <source>
        <dbReference type="EMBL" id="PWJ59501.1"/>
    </source>
</evidence>
<dbReference type="InterPro" id="IPR049492">
    <property type="entry name" value="BD-FAE-like_dom"/>
</dbReference>
<evidence type="ECO:0000259" key="4">
    <source>
        <dbReference type="Pfam" id="PF20434"/>
    </source>
</evidence>
<comment type="similarity">
    <text evidence="1">Belongs to the 'GDXG' lipolytic enzyme family.</text>
</comment>
<keyword evidence="6" id="KW-1185">Reference proteome</keyword>
<name>A0A316APU1_9BACT</name>
<feature type="domain" description="Peptidase S9 prolyl oligopeptidase catalytic" evidence="3">
    <location>
        <begin position="198"/>
        <end position="278"/>
    </location>
</feature>
<dbReference type="GO" id="GO:0008236">
    <property type="term" value="F:serine-type peptidase activity"/>
    <property type="evidence" value="ECO:0007669"/>
    <property type="project" value="InterPro"/>
</dbReference>
<evidence type="ECO:0000256" key="1">
    <source>
        <dbReference type="ARBA" id="ARBA00010515"/>
    </source>
</evidence>
<comment type="caution">
    <text evidence="5">The sequence shown here is derived from an EMBL/GenBank/DDBJ whole genome shotgun (WGS) entry which is preliminary data.</text>
</comment>
<sequence>MKISTKIHLAAKGRAASSIFFLLALLLGSLSKPAHGQDSLKVVYKQIDSLSLNLRIYYPPNTKKKNAAMIFFFGGGWNGGSYTQFLNQAKYFASRGLITILADYRVASRNKTSPFEAVMDAKSAIRYLRENKKELHIDGKKIIAAGGSAGGHLAAAADLTQLDEPGEDLKVSSRPNALVLFNPVYNNGPGQYGYDRIGDRYMEISPYHNIRKGAAPTIVFLGTQDKLIPVAVGEMYRDKLKSVGSRSELYLFEGMGHGFFNKGEPYTETVRQADRFLESLGYIKGPPTIK</sequence>
<evidence type="ECO:0000256" key="2">
    <source>
        <dbReference type="ARBA" id="ARBA00022801"/>
    </source>
</evidence>
<organism evidence="5 6">
    <name type="scientific">Dyadobacter jejuensis</name>
    <dbReference type="NCBI Taxonomy" id="1082580"/>
    <lineage>
        <taxon>Bacteria</taxon>
        <taxon>Pseudomonadati</taxon>
        <taxon>Bacteroidota</taxon>
        <taxon>Cytophagia</taxon>
        <taxon>Cytophagales</taxon>
        <taxon>Spirosomataceae</taxon>
        <taxon>Dyadobacter</taxon>
    </lineage>
</organism>
<evidence type="ECO:0000313" key="6">
    <source>
        <dbReference type="Proteomes" id="UP000245880"/>
    </source>
</evidence>
<dbReference type="Proteomes" id="UP000245880">
    <property type="component" value="Unassembled WGS sequence"/>
</dbReference>
<dbReference type="InterPro" id="IPR029058">
    <property type="entry name" value="AB_hydrolase_fold"/>
</dbReference>
<evidence type="ECO:0000259" key="3">
    <source>
        <dbReference type="Pfam" id="PF00326"/>
    </source>
</evidence>
<dbReference type="PANTHER" id="PTHR48081:SF30">
    <property type="entry name" value="ACETYL-HYDROLASE LIPR-RELATED"/>
    <property type="match status" value="1"/>
</dbReference>
<dbReference type="Pfam" id="PF00326">
    <property type="entry name" value="Peptidase_S9"/>
    <property type="match status" value="1"/>
</dbReference>
<proteinExistence type="inferred from homology"/>
<accession>A0A316APU1</accession>
<dbReference type="InterPro" id="IPR001375">
    <property type="entry name" value="Peptidase_S9_cat"/>
</dbReference>
<protein>
    <submittedName>
        <fullName evidence="5">Acetyl esterase/lipase</fullName>
    </submittedName>
</protein>
<dbReference type="InterPro" id="IPR050300">
    <property type="entry name" value="GDXG_lipolytic_enzyme"/>
</dbReference>
<feature type="domain" description="BD-FAE-like" evidence="4">
    <location>
        <begin position="54"/>
        <end position="162"/>
    </location>
</feature>
<dbReference type="AlphaFoldDB" id="A0A316APU1"/>
<dbReference type="SUPFAM" id="SSF53474">
    <property type="entry name" value="alpha/beta-Hydrolases"/>
    <property type="match status" value="1"/>
</dbReference>
<gene>
    <name evidence="5" type="ORF">CLV98_102335</name>
</gene>